<evidence type="ECO:0000256" key="3">
    <source>
        <dbReference type="ARBA" id="ARBA00022737"/>
    </source>
</evidence>
<keyword evidence="3" id="KW-0677">Repeat</keyword>
<comment type="caution">
    <text evidence="5">The sequence shown here is derived from an EMBL/GenBank/DDBJ whole genome shotgun (WGS) entry which is preliminary data.</text>
</comment>
<dbReference type="AlphaFoldDB" id="A0AAN8WS24"/>
<dbReference type="EMBL" id="JAXCGZ010018886">
    <property type="protein sequence ID" value="KAK7067278.1"/>
    <property type="molecule type" value="Genomic_DNA"/>
</dbReference>
<keyword evidence="1" id="KW-0433">Leucine-rich repeat</keyword>
<name>A0AAN8WS24_HALRR</name>
<dbReference type="InterPro" id="IPR032675">
    <property type="entry name" value="LRR_dom_sf"/>
</dbReference>
<dbReference type="Proteomes" id="UP001381693">
    <property type="component" value="Unassembled WGS sequence"/>
</dbReference>
<evidence type="ECO:0000256" key="1">
    <source>
        <dbReference type="ARBA" id="ARBA00022614"/>
    </source>
</evidence>
<evidence type="ECO:0000313" key="6">
    <source>
        <dbReference type="Proteomes" id="UP001381693"/>
    </source>
</evidence>
<sequence length="367" mass="41879">MAQSFLYLRYILFAVAVRAQTEWPCPATDDIDPCICTFSDDTYLDLDCSNISNDTQLLTVFQAEFPFSKIRNFTIIGSASTPVNIKHFNADVFGNIYFENIYIQYTTLSTMDGDPFNRSQSTLQKVHITDNLLTTYPFDTLQSYTLLTDLRLNDNNLTHMADIISPTLRHLDVSQNPVLRYGNEVFYDIPDLRTLRMRFDGLTNIAKNSFRYLTKLTTLDLTGNSVHILWNGSFWFESSLLRYVYINTNILDTIEVDAIKFCNASTDPNTCDPLEGAKSPIFHMRNNLLTDLPSNVWEDIFNLPSAVSSTNTSFDFIGNPITCGCNIAWIVTNDNYFERVEPASTCENGDTFEELDPNFFEANCNVW</sequence>
<evidence type="ECO:0000256" key="2">
    <source>
        <dbReference type="ARBA" id="ARBA00022729"/>
    </source>
</evidence>
<dbReference type="InterPro" id="IPR052286">
    <property type="entry name" value="Wnt_signaling_inhibitor"/>
</dbReference>
<accession>A0AAN8WS24</accession>
<dbReference type="Pfam" id="PF13855">
    <property type="entry name" value="LRR_8"/>
    <property type="match status" value="1"/>
</dbReference>
<dbReference type="InterPro" id="IPR001611">
    <property type="entry name" value="Leu-rich_rpt"/>
</dbReference>
<feature type="chain" id="PRO_5043001177" evidence="4">
    <location>
        <begin position="20"/>
        <end position="367"/>
    </location>
</feature>
<evidence type="ECO:0000313" key="5">
    <source>
        <dbReference type="EMBL" id="KAK7067278.1"/>
    </source>
</evidence>
<keyword evidence="6" id="KW-1185">Reference proteome</keyword>
<dbReference type="PANTHER" id="PTHR24364:SF18">
    <property type="entry name" value="LP06937P"/>
    <property type="match status" value="1"/>
</dbReference>
<reference evidence="5 6" key="1">
    <citation type="submission" date="2023-11" db="EMBL/GenBank/DDBJ databases">
        <title>Halocaridina rubra genome assembly.</title>
        <authorList>
            <person name="Smith C."/>
        </authorList>
    </citation>
    <scope>NUCLEOTIDE SEQUENCE [LARGE SCALE GENOMIC DNA]</scope>
    <source>
        <strain evidence="5">EP-1</strain>
        <tissue evidence="5">Whole</tissue>
    </source>
</reference>
<evidence type="ECO:0000256" key="4">
    <source>
        <dbReference type="SAM" id="SignalP"/>
    </source>
</evidence>
<dbReference type="GO" id="GO:0016020">
    <property type="term" value="C:membrane"/>
    <property type="evidence" value="ECO:0007669"/>
    <property type="project" value="TreeGrafter"/>
</dbReference>
<feature type="signal peptide" evidence="4">
    <location>
        <begin position="1"/>
        <end position="19"/>
    </location>
</feature>
<dbReference type="PANTHER" id="PTHR24364">
    <property type="entry name" value="LP06937P"/>
    <property type="match status" value="1"/>
</dbReference>
<dbReference type="SUPFAM" id="SSF52058">
    <property type="entry name" value="L domain-like"/>
    <property type="match status" value="1"/>
</dbReference>
<keyword evidence="2 4" id="KW-0732">Signal</keyword>
<gene>
    <name evidence="5" type="ORF">SK128_002642</name>
</gene>
<protein>
    <submittedName>
        <fullName evidence="5">Uncharacterized protein</fullName>
    </submittedName>
</protein>
<dbReference type="Gene3D" id="3.80.10.10">
    <property type="entry name" value="Ribonuclease Inhibitor"/>
    <property type="match status" value="2"/>
</dbReference>
<organism evidence="5 6">
    <name type="scientific">Halocaridina rubra</name>
    <name type="common">Hawaiian red shrimp</name>
    <dbReference type="NCBI Taxonomy" id="373956"/>
    <lineage>
        <taxon>Eukaryota</taxon>
        <taxon>Metazoa</taxon>
        <taxon>Ecdysozoa</taxon>
        <taxon>Arthropoda</taxon>
        <taxon>Crustacea</taxon>
        <taxon>Multicrustacea</taxon>
        <taxon>Malacostraca</taxon>
        <taxon>Eumalacostraca</taxon>
        <taxon>Eucarida</taxon>
        <taxon>Decapoda</taxon>
        <taxon>Pleocyemata</taxon>
        <taxon>Caridea</taxon>
        <taxon>Atyoidea</taxon>
        <taxon>Atyidae</taxon>
        <taxon>Halocaridina</taxon>
    </lineage>
</organism>
<proteinExistence type="predicted"/>